<gene>
    <name evidence="8" type="ORF">WJX81_004601</name>
</gene>
<sequence length="450" mass="48984">MFEAETELDRYRSGRVFEYMWPVLFGEPPVQAPAEECALLHCTEEEQRAAAAPSVGSLPEGTGSMLTSLVGKRAVGQGKRKEEDAKAFQAGAGSKKGRSAFIDITNIESTKAAFPPEKENLPRHGRSAFSAPDAKATSFAQASQHLALLYQRASPASDGPDAECCTSQPGYVDIDAADSGDVLACPAYVHEIMDSLFLAELKRRPSTSYMSAVQTDINQSMRGILVDWLVEVAQEYKLVADTLFLAVSYLDRYLSLRNVPRARLQLVGITCMLLAAKYEEIYAPQIEEFCYITDNTYTRPEILAMEEEVLGALRFELTAPTPRVFLRRLVKAAVALGPADPRLEHLAAYVLELALSEYAALQWLPSQLAAGAVALARGWLGAPAWSSTLAHYARYDAPELRPVVGALHALAQRASCRASCQLPAVREKFAAPKYNCVSSLLPPASPPLLG</sequence>
<feature type="domain" description="Cyclin C-terminal" evidence="7">
    <location>
        <begin position="320"/>
        <end position="443"/>
    </location>
</feature>
<dbReference type="GO" id="GO:0051301">
    <property type="term" value="P:cell division"/>
    <property type="evidence" value="ECO:0007669"/>
    <property type="project" value="UniProtKB-KW"/>
</dbReference>
<organism evidence="8 9">
    <name type="scientific">Elliptochloris bilobata</name>
    <dbReference type="NCBI Taxonomy" id="381761"/>
    <lineage>
        <taxon>Eukaryota</taxon>
        <taxon>Viridiplantae</taxon>
        <taxon>Chlorophyta</taxon>
        <taxon>core chlorophytes</taxon>
        <taxon>Trebouxiophyceae</taxon>
        <taxon>Trebouxiophyceae incertae sedis</taxon>
        <taxon>Elliptochloris clade</taxon>
        <taxon>Elliptochloris</taxon>
    </lineage>
</organism>
<reference evidence="8 9" key="1">
    <citation type="journal article" date="2024" name="Nat. Commun.">
        <title>Phylogenomics reveals the evolutionary origins of lichenization in chlorophyte algae.</title>
        <authorList>
            <person name="Puginier C."/>
            <person name="Libourel C."/>
            <person name="Otte J."/>
            <person name="Skaloud P."/>
            <person name="Haon M."/>
            <person name="Grisel S."/>
            <person name="Petersen M."/>
            <person name="Berrin J.G."/>
            <person name="Delaux P.M."/>
            <person name="Dal Grande F."/>
            <person name="Keller J."/>
        </authorList>
    </citation>
    <scope>NUCLEOTIDE SEQUENCE [LARGE SCALE GENOMIC DNA]</scope>
    <source>
        <strain evidence="8 9">SAG 245.80</strain>
    </source>
</reference>
<comment type="similarity">
    <text evidence="1">Belongs to the cyclin family. Cyclin AB subfamily.</text>
</comment>
<keyword evidence="9" id="KW-1185">Reference proteome</keyword>
<evidence type="ECO:0008006" key="10">
    <source>
        <dbReference type="Google" id="ProtNLM"/>
    </source>
</evidence>
<dbReference type="EMBL" id="JALJOU010000108">
    <property type="protein sequence ID" value="KAK9821103.1"/>
    <property type="molecule type" value="Genomic_DNA"/>
</dbReference>
<keyword evidence="3 5" id="KW-0195">Cyclin</keyword>
<feature type="domain" description="Cyclin-like" evidence="6">
    <location>
        <begin position="324"/>
        <end position="409"/>
    </location>
</feature>
<evidence type="ECO:0000256" key="5">
    <source>
        <dbReference type="RuleBase" id="RU000383"/>
    </source>
</evidence>
<dbReference type="PROSITE" id="PS00292">
    <property type="entry name" value="CYCLINS"/>
    <property type="match status" value="1"/>
</dbReference>
<comment type="caution">
    <text evidence="8">The sequence shown here is derived from an EMBL/GenBank/DDBJ whole genome shotgun (WGS) entry which is preliminary data.</text>
</comment>
<evidence type="ECO:0000259" key="7">
    <source>
        <dbReference type="SMART" id="SM01332"/>
    </source>
</evidence>
<dbReference type="AlphaFoldDB" id="A0AAW1QI69"/>
<dbReference type="FunFam" id="1.10.472.10:FF:000013">
    <property type="entry name" value="Cyclin A1"/>
    <property type="match status" value="1"/>
</dbReference>
<feature type="domain" description="Cyclin-like" evidence="6">
    <location>
        <begin position="227"/>
        <end position="311"/>
    </location>
</feature>
<accession>A0AAW1QI69</accession>
<dbReference type="PANTHER" id="PTHR10177">
    <property type="entry name" value="CYCLINS"/>
    <property type="match status" value="1"/>
</dbReference>
<dbReference type="Proteomes" id="UP001445335">
    <property type="component" value="Unassembled WGS sequence"/>
</dbReference>
<dbReference type="Pfam" id="PF00134">
    <property type="entry name" value="Cyclin_N"/>
    <property type="match status" value="1"/>
</dbReference>
<name>A0AAW1QI69_9CHLO</name>
<evidence type="ECO:0000256" key="1">
    <source>
        <dbReference type="ARBA" id="ARBA00006955"/>
    </source>
</evidence>
<dbReference type="Gene3D" id="1.10.472.10">
    <property type="entry name" value="Cyclin-like"/>
    <property type="match status" value="2"/>
</dbReference>
<proteinExistence type="inferred from homology"/>
<dbReference type="SMART" id="SM01332">
    <property type="entry name" value="Cyclin_C"/>
    <property type="match status" value="1"/>
</dbReference>
<dbReference type="InterPro" id="IPR039361">
    <property type="entry name" value="Cyclin"/>
</dbReference>
<evidence type="ECO:0000313" key="8">
    <source>
        <dbReference type="EMBL" id="KAK9821103.1"/>
    </source>
</evidence>
<dbReference type="Pfam" id="PF02984">
    <property type="entry name" value="Cyclin_C"/>
    <property type="match status" value="1"/>
</dbReference>
<dbReference type="InterPro" id="IPR048258">
    <property type="entry name" value="Cyclins_cyclin-box"/>
</dbReference>
<dbReference type="InterPro" id="IPR036915">
    <property type="entry name" value="Cyclin-like_sf"/>
</dbReference>
<evidence type="ECO:0000313" key="9">
    <source>
        <dbReference type="Proteomes" id="UP001445335"/>
    </source>
</evidence>
<evidence type="ECO:0000259" key="6">
    <source>
        <dbReference type="SMART" id="SM00385"/>
    </source>
</evidence>
<dbReference type="SUPFAM" id="SSF47954">
    <property type="entry name" value="Cyclin-like"/>
    <property type="match status" value="2"/>
</dbReference>
<evidence type="ECO:0000256" key="4">
    <source>
        <dbReference type="ARBA" id="ARBA00023306"/>
    </source>
</evidence>
<dbReference type="InterPro" id="IPR004367">
    <property type="entry name" value="Cyclin_C-dom"/>
</dbReference>
<dbReference type="InterPro" id="IPR006671">
    <property type="entry name" value="Cyclin_N"/>
</dbReference>
<keyword evidence="2" id="KW-0132">Cell division</keyword>
<dbReference type="InterPro" id="IPR013763">
    <property type="entry name" value="Cyclin-like_dom"/>
</dbReference>
<dbReference type="SMART" id="SM00385">
    <property type="entry name" value="CYCLIN"/>
    <property type="match status" value="2"/>
</dbReference>
<evidence type="ECO:0000256" key="2">
    <source>
        <dbReference type="ARBA" id="ARBA00022618"/>
    </source>
</evidence>
<keyword evidence="4" id="KW-0131">Cell cycle</keyword>
<protein>
    <recommendedName>
        <fullName evidence="10">Cyclin N-terminal domain-containing protein</fullName>
    </recommendedName>
</protein>
<dbReference type="FunFam" id="1.10.472.10:FF:000167">
    <property type="entry name" value="Mitotic cyclin 6"/>
    <property type="match status" value="1"/>
</dbReference>
<evidence type="ECO:0000256" key="3">
    <source>
        <dbReference type="ARBA" id="ARBA00023127"/>
    </source>
</evidence>